<keyword evidence="3" id="KW-1185">Reference proteome</keyword>
<dbReference type="Gene3D" id="2.60.40.2880">
    <property type="entry name" value="MmpS1-5, C-terminal soluble domain"/>
    <property type="match status" value="1"/>
</dbReference>
<dbReference type="AlphaFoldDB" id="A0A543BMZ6"/>
<evidence type="ECO:0000313" key="3">
    <source>
        <dbReference type="Proteomes" id="UP000317209"/>
    </source>
</evidence>
<evidence type="ECO:0000313" key="2">
    <source>
        <dbReference type="EMBL" id="TQL86219.1"/>
    </source>
</evidence>
<reference evidence="2 3" key="1">
    <citation type="submission" date="2019-06" db="EMBL/GenBank/DDBJ databases">
        <title>Sequencing the genomes of 1000 actinobacteria strains.</title>
        <authorList>
            <person name="Klenk H.-P."/>
        </authorList>
    </citation>
    <scope>NUCLEOTIDE SEQUENCE [LARGE SCALE GENOMIC DNA]</scope>
    <source>
        <strain evidence="2 3">DSM 20169</strain>
    </source>
</reference>
<sequence>MSTGAGMKRVLAGVLLGSSLAFLVGCGVVDDTLEGLGASGPAPSSSPPSSAPPEPSATAEGSIVVTVEIDSDAATATDLAVDIDSPSTSQSLYEDEVQVPFRHDFTVSTDAFFPLRGTTVEVHAAPDATFVSCSITVDGEVVATHRSEGSGATATCERRLQLGPS</sequence>
<evidence type="ECO:0008006" key="4">
    <source>
        <dbReference type="Google" id="ProtNLM"/>
    </source>
</evidence>
<dbReference type="RefSeq" id="WP_170198093.1">
    <property type="nucleotide sequence ID" value="NZ_VFOX01000001.1"/>
</dbReference>
<feature type="compositionally biased region" description="Pro residues" evidence="1">
    <location>
        <begin position="44"/>
        <end position="55"/>
    </location>
</feature>
<evidence type="ECO:0000256" key="1">
    <source>
        <dbReference type="SAM" id="MobiDB-lite"/>
    </source>
</evidence>
<protein>
    <recommendedName>
        <fullName evidence="4">MmpS family membrane protein</fullName>
    </recommendedName>
</protein>
<dbReference type="Proteomes" id="UP000317209">
    <property type="component" value="Unassembled WGS sequence"/>
</dbReference>
<feature type="region of interest" description="Disordered" evidence="1">
    <location>
        <begin position="37"/>
        <end position="60"/>
    </location>
</feature>
<dbReference type="InterPro" id="IPR038468">
    <property type="entry name" value="MmpS_C"/>
</dbReference>
<gene>
    <name evidence="2" type="ORF">FB560_1869</name>
</gene>
<proteinExistence type="predicted"/>
<comment type="caution">
    <text evidence="2">The sequence shown here is derived from an EMBL/GenBank/DDBJ whole genome shotgun (WGS) entry which is preliminary data.</text>
</comment>
<organism evidence="2 3">
    <name type="scientific">Microbacterium saperdae</name>
    <dbReference type="NCBI Taxonomy" id="69368"/>
    <lineage>
        <taxon>Bacteria</taxon>
        <taxon>Bacillati</taxon>
        <taxon>Actinomycetota</taxon>
        <taxon>Actinomycetes</taxon>
        <taxon>Micrococcales</taxon>
        <taxon>Microbacteriaceae</taxon>
        <taxon>Microbacterium</taxon>
    </lineage>
</organism>
<name>A0A543BMZ6_9MICO</name>
<dbReference type="EMBL" id="VFOX01000001">
    <property type="protein sequence ID" value="TQL86219.1"/>
    <property type="molecule type" value="Genomic_DNA"/>
</dbReference>
<accession>A0A543BMZ6</accession>